<accession>A0A934WAK8</accession>
<protein>
    <recommendedName>
        <fullName evidence="1">AMP-binding enzyme C-terminal domain-containing protein</fullName>
    </recommendedName>
</protein>
<evidence type="ECO:0000259" key="1">
    <source>
        <dbReference type="Pfam" id="PF13193"/>
    </source>
</evidence>
<organism evidence="2 3">
    <name type="scientific">Noviherbaspirillum pedocola</name>
    <dbReference type="NCBI Taxonomy" id="2801341"/>
    <lineage>
        <taxon>Bacteria</taxon>
        <taxon>Pseudomonadati</taxon>
        <taxon>Pseudomonadota</taxon>
        <taxon>Betaproteobacteria</taxon>
        <taxon>Burkholderiales</taxon>
        <taxon>Oxalobacteraceae</taxon>
        <taxon>Noviherbaspirillum</taxon>
    </lineage>
</organism>
<dbReference type="InterPro" id="IPR045851">
    <property type="entry name" value="AMP-bd_C_sf"/>
</dbReference>
<dbReference type="RefSeq" id="WP_200598635.1">
    <property type="nucleotide sequence ID" value="NZ_JAEPBG010000046.1"/>
</dbReference>
<evidence type="ECO:0000313" key="2">
    <source>
        <dbReference type="EMBL" id="MBK4739269.1"/>
    </source>
</evidence>
<reference evidence="2" key="1">
    <citation type="submission" date="2021-01" db="EMBL/GenBank/DDBJ databases">
        <title>Genome sequence of strain Noviherbaspirillum sp. DKR-6.</title>
        <authorList>
            <person name="Chaudhary D.K."/>
        </authorList>
    </citation>
    <scope>NUCLEOTIDE SEQUENCE</scope>
    <source>
        <strain evidence="2">DKR-6</strain>
    </source>
</reference>
<keyword evidence="3" id="KW-1185">Reference proteome</keyword>
<proteinExistence type="predicted"/>
<gene>
    <name evidence="2" type="ORF">JJB74_32165</name>
</gene>
<dbReference type="Gene3D" id="3.30.300.30">
    <property type="match status" value="1"/>
</dbReference>
<sequence>MPDEKRGEAVKAVIQLKPDHRASGDELISLCKRELGSVKTPKTIEFWDELLRSAVGKVLKRDIREKYWQGQWRSV</sequence>
<dbReference type="AlphaFoldDB" id="A0A934WAK8"/>
<dbReference type="EMBL" id="JAEPBG010000046">
    <property type="protein sequence ID" value="MBK4739269.1"/>
    <property type="molecule type" value="Genomic_DNA"/>
</dbReference>
<dbReference type="Proteomes" id="UP000622890">
    <property type="component" value="Unassembled WGS sequence"/>
</dbReference>
<dbReference type="SUPFAM" id="SSF56801">
    <property type="entry name" value="Acetyl-CoA synthetase-like"/>
    <property type="match status" value="1"/>
</dbReference>
<name>A0A934WAK8_9BURK</name>
<evidence type="ECO:0000313" key="3">
    <source>
        <dbReference type="Proteomes" id="UP000622890"/>
    </source>
</evidence>
<feature type="domain" description="AMP-binding enzyme C-terminal" evidence="1">
    <location>
        <begin position="2"/>
        <end position="57"/>
    </location>
</feature>
<dbReference type="InterPro" id="IPR025110">
    <property type="entry name" value="AMP-bd_C"/>
</dbReference>
<comment type="caution">
    <text evidence="2">The sequence shown here is derived from an EMBL/GenBank/DDBJ whole genome shotgun (WGS) entry which is preliminary data.</text>
</comment>
<dbReference type="Pfam" id="PF13193">
    <property type="entry name" value="AMP-binding_C"/>
    <property type="match status" value="1"/>
</dbReference>